<dbReference type="PROSITE" id="PS51658">
    <property type="entry name" value="BFN"/>
    <property type="match status" value="1"/>
</dbReference>
<dbReference type="SUPFAM" id="SSF103256">
    <property type="entry name" value="Hypothetical protein TM0160"/>
    <property type="match status" value="1"/>
</dbReference>
<dbReference type="GO" id="GO:0004518">
    <property type="term" value="F:nuclease activity"/>
    <property type="evidence" value="ECO:0007669"/>
    <property type="project" value="InterPro"/>
</dbReference>
<organism evidence="2">
    <name type="scientific">uncultured marine phage</name>
    <dbReference type="NCBI Taxonomy" id="707152"/>
    <lineage>
        <taxon>Viruses</taxon>
        <taxon>environmental samples</taxon>
    </lineage>
</organism>
<feature type="domain" description="BFN" evidence="1">
    <location>
        <begin position="2"/>
        <end position="124"/>
    </location>
</feature>
<proteinExistence type="predicted"/>
<accession>A0A8D9CD00</accession>
<dbReference type="InterPro" id="IPR003729">
    <property type="entry name" value="Bi_nuclease_dom"/>
</dbReference>
<dbReference type="EMBL" id="OU342829">
    <property type="protein sequence ID" value="CAG7581647.1"/>
    <property type="molecule type" value="Genomic_DNA"/>
</dbReference>
<reference evidence="2" key="1">
    <citation type="submission" date="2021-06" db="EMBL/GenBank/DDBJ databases">
        <authorList>
            <person name="Gannon L."/>
            <person name="Redgwell R T."/>
            <person name="Michniewski S."/>
            <person name="Harrison D C."/>
            <person name="Millard A."/>
        </authorList>
    </citation>
    <scope>NUCLEOTIDE SEQUENCE</scope>
</reference>
<dbReference type="Pfam" id="PF02577">
    <property type="entry name" value="BFN_dom"/>
    <property type="match status" value="1"/>
</dbReference>
<name>A0A8D9CD00_9VIRU</name>
<gene>
    <name evidence="2" type="ORF">SLAVMIC_00946</name>
</gene>
<dbReference type="InterPro" id="IPR036104">
    <property type="entry name" value="BFN_sf"/>
</dbReference>
<dbReference type="Gene3D" id="3.10.690.10">
    <property type="entry name" value="Bifunctional nuclease domain"/>
    <property type="match status" value="1"/>
</dbReference>
<sequence>MKIKSKILGLSYTGQRYSVVIEDLTDKKIKLPIIISDSAAIEITAITSGHGGASIIEKFIEASEVGVQEIYINDLNAGVFKVKITLENGNSFDTSVSESLIVAYSTKCEIYVSEDIMKVSGVKLKEDDSVDYSEIEYNDDDGDEELTPLEELKSQLKSAIEEERYEDAAEIDKKINELYPDN</sequence>
<evidence type="ECO:0000259" key="1">
    <source>
        <dbReference type="PROSITE" id="PS51658"/>
    </source>
</evidence>
<evidence type="ECO:0000313" key="2">
    <source>
        <dbReference type="EMBL" id="CAG7581647.1"/>
    </source>
</evidence>
<protein>
    <submittedName>
        <fullName evidence="2">Putative TM0160-like protein</fullName>
    </submittedName>
</protein>